<evidence type="ECO:0000256" key="3">
    <source>
        <dbReference type="ARBA" id="ARBA00022679"/>
    </source>
</evidence>
<keyword evidence="6 7" id="KW-0472">Membrane</keyword>
<dbReference type="SUPFAM" id="SSF53649">
    <property type="entry name" value="Alkaline phosphatase-like"/>
    <property type="match status" value="1"/>
</dbReference>
<keyword evidence="3 9" id="KW-0808">Transferase</keyword>
<keyword evidence="4 7" id="KW-0812">Transmembrane</keyword>
<dbReference type="RefSeq" id="WP_146821034.1">
    <property type="nucleotide sequence ID" value="NZ_CP029077.1"/>
</dbReference>
<dbReference type="EMBL" id="CP029077">
    <property type="protein sequence ID" value="QED23726.1"/>
    <property type="molecule type" value="Genomic_DNA"/>
</dbReference>
<dbReference type="PANTHER" id="PTHR30443:SF0">
    <property type="entry name" value="PHOSPHOETHANOLAMINE TRANSFERASE EPTA"/>
    <property type="match status" value="1"/>
</dbReference>
<evidence type="ECO:0000259" key="8">
    <source>
        <dbReference type="Pfam" id="PF00884"/>
    </source>
</evidence>
<protein>
    <submittedName>
        <fullName evidence="9">EptB-like lipid A phosphoethanolamine transferase</fullName>
    </submittedName>
</protein>
<organism evidence="9 10">
    <name type="scientific">Candidatus Deianiraea vastatrix</name>
    <dbReference type="NCBI Taxonomy" id="2163644"/>
    <lineage>
        <taxon>Bacteria</taxon>
        <taxon>Pseudomonadati</taxon>
        <taxon>Pseudomonadota</taxon>
        <taxon>Alphaproteobacteria</taxon>
        <taxon>Rickettsiales</taxon>
        <taxon>Candidatus Deianiraeaceae</taxon>
        <taxon>Candidatus Deianiraea</taxon>
    </lineage>
</organism>
<dbReference type="AlphaFoldDB" id="A0A5B8XFJ0"/>
<keyword evidence="5 7" id="KW-1133">Transmembrane helix</keyword>
<feature type="transmembrane region" description="Helical" evidence="7">
    <location>
        <begin position="54"/>
        <end position="75"/>
    </location>
</feature>
<comment type="subcellular location">
    <subcellularLocation>
        <location evidence="1">Cell membrane</location>
        <topology evidence="1">Multi-pass membrane protein</topology>
    </subcellularLocation>
</comment>
<keyword evidence="2" id="KW-1003">Cell membrane</keyword>
<evidence type="ECO:0000256" key="4">
    <source>
        <dbReference type="ARBA" id="ARBA00022692"/>
    </source>
</evidence>
<name>A0A5B8XFJ0_9RICK</name>
<dbReference type="GO" id="GO:0005886">
    <property type="term" value="C:plasma membrane"/>
    <property type="evidence" value="ECO:0007669"/>
    <property type="project" value="UniProtKB-SubCell"/>
</dbReference>
<dbReference type="InterPro" id="IPR017850">
    <property type="entry name" value="Alkaline_phosphatase_core_sf"/>
</dbReference>
<dbReference type="Pfam" id="PF00884">
    <property type="entry name" value="Sulfatase"/>
    <property type="match status" value="1"/>
</dbReference>
<sequence length="490" mass="55934">MSLVKITHLKITRFFSFALRLKLPLWAFVLIYEAAILLPYAYKLSHILLIKISYPLYIIINFAIHYLIFSALVLMRKIGFCLAIFIFAFLTSIYSASLVFFNYKMSNGVIASALENDTSMIDFYVNSHTALYVIAFTLIVSFFTKITWKTKPNIKICLACVATLLLSFAMLCNSMQRLCIRTTQIMDIFYLLHLPRSFESGVGNVKYLDPKGLFSFKNDSDINVVFVIGESARADFFHKYVKTIDKYGINRITSISNSDNTRQALPVMLSVKDGEKLYSIVDIMKSLGFKTHWIGAQNIRGKYDSTYAYFAVKSDVSIYTDPVRNINYDMELLPILDNFTHQKGKNFYIIHQIGSHVPYANKFTEDFAIQKPYCKSENIAKCTHEETTNAYINSILYTDHFLSEVLSRFSKSNTLLFYSSDHGTDILSINKNENTFTVPAFFYTTNSGKKSIIGKNLKNVQFNHEKISPSLLGCIGVKSDSIKDYNNICS</sequence>
<dbReference type="GO" id="GO:0016776">
    <property type="term" value="F:phosphotransferase activity, phosphate group as acceptor"/>
    <property type="evidence" value="ECO:0007669"/>
    <property type="project" value="TreeGrafter"/>
</dbReference>
<accession>A0A5B8XFJ0</accession>
<dbReference type="Proteomes" id="UP000321934">
    <property type="component" value="Chromosome"/>
</dbReference>
<keyword evidence="10" id="KW-1185">Reference proteome</keyword>
<dbReference type="PANTHER" id="PTHR30443">
    <property type="entry name" value="INNER MEMBRANE PROTEIN"/>
    <property type="match status" value="1"/>
</dbReference>
<feature type="transmembrane region" description="Helical" evidence="7">
    <location>
        <begin position="156"/>
        <end position="176"/>
    </location>
</feature>
<dbReference type="GO" id="GO:0009244">
    <property type="term" value="P:lipopolysaccharide core region biosynthetic process"/>
    <property type="evidence" value="ECO:0007669"/>
    <property type="project" value="TreeGrafter"/>
</dbReference>
<evidence type="ECO:0000256" key="1">
    <source>
        <dbReference type="ARBA" id="ARBA00004651"/>
    </source>
</evidence>
<evidence type="ECO:0000256" key="7">
    <source>
        <dbReference type="SAM" id="Phobius"/>
    </source>
</evidence>
<proteinExistence type="predicted"/>
<dbReference type="OrthoDB" id="9786870at2"/>
<dbReference type="InterPro" id="IPR058130">
    <property type="entry name" value="PEA_transf_C"/>
</dbReference>
<evidence type="ECO:0000256" key="5">
    <source>
        <dbReference type="ARBA" id="ARBA00022989"/>
    </source>
</evidence>
<evidence type="ECO:0000313" key="10">
    <source>
        <dbReference type="Proteomes" id="UP000321934"/>
    </source>
</evidence>
<dbReference type="Gene3D" id="3.40.720.10">
    <property type="entry name" value="Alkaline Phosphatase, subunit A"/>
    <property type="match status" value="1"/>
</dbReference>
<dbReference type="CDD" id="cd16017">
    <property type="entry name" value="LptA"/>
    <property type="match status" value="1"/>
</dbReference>
<gene>
    <name evidence="9" type="ORF">Deia_00939</name>
</gene>
<evidence type="ECO:0000256" key="6">
    <source>
        <dbReference type="ARBA" id="ARBA00023136"/>
    </source>
</evidence>
<evidence type="ECO:0000256" key="2">
    <source>
        <dbReference type="ARBA" id="ARBA00022475"/>
    </source>
</evidence>
<dbReference type="InterPro" id="IPR040423">
    <property type="entry name" value="PEA_transferase"/>
</dbReference>
<feature type="transmembrane region" description="Helical" evidence="7">
    <location>
        <begin position="82"/>
        <end position="103"/>
    </location>
</feature>
<reference evidence="9 10" key="1">
    <citation type="journal article" date="2019" name="ISME J.">
        <title>Deianiraea, an extracellular bacterium associated with the ciliate Paramecium, suggests an alternative scenario for the evolution of Rickettsiales.</title>
        <authorList>
            <person name="Castelli M."/>
            <person name="Sabaneyeva E."/>
            <person name="Lanzoni O."/>
            <person name="Lebedeva N."/>
            <person name="Floriano A.M."/>
            <person name="Gaiarsa S."/>
            <person name="Benken K."/>
            <person name="Modeo L."/>
            <person name="Bandi C."/>
            <person name="Potekhin A."/>
            <person name="Sassera D."/>
            <person name="Petroni G."/>
        </authorList>
    </citation>
    <scope>NUCLEOTIDE SEQUENCE [LARGE SCALE GENOMIC DNA]</scope>
    <source>
        <strain evidence="9">CyL4-1</strain>
    </source>
</reference>
<evidence type="ECO:0000313" key="9">
    <source>
        <dbReference type="EMBL" id="QED23726.1"/>
    </source>
</evidence>
<feature type="transmembrane region" description="Helical" evidence="7">
    <location>
        <begin position="123"/>
        <end position="144"/>
    </location>
</feature>
<dbReference type="InterPro" id="IPR000917">
    <property type="entry name" value="Sulfatase_N"/>
</dbReference>
<feature type="domain" description="Sulfatase N-terminal" evidence="8">
    <location>
        <begin position="223"/>
        <end position="477"/>
    </location>
</feature>
<feature type="transmembrane region" description="Helical" evidence="7">
    <location>
        <begin position="21"/>
        <end position="42"/>
    </location>
</feature>